<evidence type="ECO:0000313" key="4">
    <source>
        <dbReference type="EMBL" id="GCB66037.1"/>
    </source>
</evidence>
<sequence length="250" mass="29291">MQDPNEDTEWNDALRSFGIIPPKETPKDEVEEMVLRLQEEAKVKPYERMDLAGLKEAEDEFDEEDERAIEMYRRKRLAEWQALQRKSKFGELTELQGDEYVKQITYAGDEIWVILHLYRPGIPMCMLINHQLSQLAKKYPETKFMKAIANICIPNYPDKYLPTIFVYFEGQMKARFIGLECGTPDLKLEELEWKLANSGAIKTQLEENPKKKLEDVMASSVRDCSVHYSNKNDQNKPDVDNKCYQLNRID</sequence>
<evidence type="ECO:0000313" key="5">
    <source>
        <dbReference type="Proteomes" id="UP000288216"/>
    </source>
</evidence>
<dbReference type="GO" id="GO:0006457">
    <property type="term" value="P:protein folding"/>
    <property type="evidence" value="ECO:0007669"/>
    <property type="project" value="TreeGrafter"/>
</dbReference>
<dbReference type="SUPFAM" id="SSF52833">
    <property type="entry name" value="Thioredoxin-like"/>
    <property type="match status" value="1"/>
</dbReference>
<dbReference type="Proteomes" id="UP000288216">
    <property type="component" value="Unassembled WGS sequence"/>
</dbReference>
<dbReference type="EMBL" id="BFAA01004250">
    <property type="protein sequence ID" value="GCB66037.1"/>
    <property type="molecule type" value="Genomic_DNA"/>
</dbReference>
<keyword evidence="5" id="KW-1185">Reference proteome</keyword>
<dbReference type="InterPro" id="IPR036249">
    <property type="entry name" value="Thioredoxin-like_sf"/>
</dbReference>
<proteinExistence type="inferred from homology"/>
<dbReference type="Gene3D" id="3.40.30.10">
    <property type="entry name" value="Glutaredoxin"/>
    <property type="match status" value="1"/>
</dbReference>
<reference evidence="4 5" key="1">
    <citation type="journal article" date="2018" name="Nat. Ecol. Evol.">
        <title>Shark genomes provide insights into elasmobranch evolution and the origin of vertebrates.</title>
        <authorList>
            <person name="Hara Y"/>
            <person name="Yamaguchi K"/>
            <person name="Onimaru K"/>
            <person name="Kadota M"/>
            <person name="Koyanagi M"/>
            <person name="Keeley SD"/>
            <person name="Tatsumi K"/>
            <person name="Tanaka K"/>
            <person name="Motone F"/>
            <person name="Kageyama Y"/>
            <person name="Nozu R"/>
            <person name="Adachi N"/>
            <person name="Nishimura O"/>
            <person name="Nakagawa R"/>
            <person name="Tanegashima C"/>
            <person name="Kiyatake I"/>
            <person name="Matsumoto R"/>
            <person name="Murakumo K"/>
            <person name="Nishida K"/>
            <person name="Terakita A"/>
            <person name="Kuratani S"/>
            <person name="Sato K"/>
            <person name="Hyodo S Kuraku.S."/>
        </authorList>
    </citation>
    <scope>NUCLEOTIDE SEQUENCE [LARGE SCALE GENOMIC DNA]</scope>
</reference>
<dbReference type="InterPro" id="IPR024253">
    <property type="entry name" value="Phosducin_thioredoxin-like_dom"/>
</dbReference>
<feature type="domain" description="Phosducin" evidence="3">
    <location>
        <begin position="60"/>
        <end position="178"/>
    </location>
</feature>
<dbReference type="PANTHER" id="PTHR45809:SF1">
    <property type="entry name" value="PHOSDUCIN-LIKE PROTEIN 2"/>
    <property type="match status" value="1"/>
</dbReference>
<dbReference type="STRING" id="75743.A0A401NYU1"/>
<dbReference type="PANTHER" id="PTHR45809">
    <property type="entry name" value="VIRAL IAP-ASSOCIATED FACTOR HOMOLOG"/>
    <property type="match status" value="1"/>
</dbReference>
<feature type="compositionally biased region" description="Acidic residues" evidence="2">
    <location>
        <begin position="1"/>
        <end position="10"/>
    </location>
</feature>
<dbReference type="Pfam" id="PF02114">
    <property type="entry name" value="Phosducin"/>
    <property type="match status" value="1"/>
</dbReference>
<dbReference type="CDD" id="cd02988">
    <property type="entry name" value="Phd_like_VIAF"/>
    <property type="match status" value="1"/>
</dbReference>
<protein>
    <recommendedName>
        <fullName evidence="3">Phosducin domain-containing protein</fullName>
    </recommendedName>
</protein>
<dbReference type="OrthoDB" id="45518at2759"/>
<name>A0A401NYU1_SCYTO</name>
<evidence type="ECO:0000256" key="1">
    <source>
        <dbReference type="ARBA" id="ARBA00009686"/>
    </source>
</evidence>
<evidence type="ECO:0000259" key="3">
    <source>
        <dbReference type="Pfam" id="PF02114"/>
    </source>
</evidence>
<dbReference type="AlphaFoldDB" id="A0A401NYU1"/>
<comment type="similarity">
    <text evidence="1">Belongs to the phosducin family.</text>
</comment>
<dbReference type="OMA" id="FIGIMEC"/>
<feature type="region of interest" description="Disordered" evidence="2">
    <location>
        <begin position="1"/>
        <end position="24"/>
    </location>
</feature>
<evidence type="ECO:0000256" key="2">
    <source>
        <dbReference type="SAM" id="MobiDB-lite"/>
    </source>
</evidence>
<comment type="caution">
    <text evidence="4">The sequence shown here is derived from an EMBL/GenBank/DDBJ whole genome shotgun (WGS) entry which is preliminary data.</text>
</comment>
<gene>
    <name evidence="4" type="ORF">scyTo_0010042</name>
</gene>
<accession>A0A401NYU1</accession>
<organism evidence="4 5">
    <name type="scientific">Scyliorhinus torazame</name>
    <name type="common">Cloudy catshark</name>
    <name type="synonym">Catulus torazame</name>
    <dbReference type="NCBI Taxonomy" id="75743"/>
    <lineage>
        <taxon>Eukaryota</taxon>
        <taxon>Metazoa</taxon>
        <taxon>Chordata</taxon>
        <taxon>Craniata</taxon>
        <taxon>Vertebrata</taxon>
        <taxon>Chondrichthyes</taxon>
        <taxon>Elasmobranchii</taxon>
        <taxon>Galeomorphii</taxon>
        <taxon>Galeoidea</taxon>
        <taxon>Carcharhiniformes</taxon>
        <taxon>Scyliorhinidae</taxon>
        <taxon>Scyliorhinus</taxon>
    </lineage>
</organism>
<dbReference type="GO" id="GO:0005737">
    <property type="term" value="C:cytoplasm"/>
    <property type="evidence" value="ECO:0007669"/>
    <property type="project" value="TreeGrafter"/>
</dbReference>
<dbReference type="InterPro" id="IPR051498">
    <property type="entry name" value="Phosducin-like_chap/apop_reg"/>
</dbReference>